<sequence>MEIKNILVTGVSRGLGIQVVKSLLADSHYCVYGVSRSMTPELEMLLSVYPDRLKWIGYDLGNVEDIRKVIFKEFIGFDTLLHGFVNNAAVAYDDIVTNLNYESLLKMYNVNVFAPMMITKYAIRHFLLHNTKGSIVHLSSISVHTGYKGLAMYASSKGALEAFSKNTAREWGEKGIRSNALVAGFMETDMSATLTDDQKDRIYKRTSLKIPTTIRSVAETIKFLLSDMAESITAQNIHVDSGTI</sequence>
<dbReference type="PANTHER" id="PTHR43639">
    <property type="entry name" value="OXIDOREDUCTASE, SHORT-CHAIN DEHYDROGENASE/REDUCTASE FAMILY (AFU_ORTHOLOGUE AFUA_5G02870)"/>
    <property type="match status" value="1"/>
</dbReference>
<protein>
    <recommendedName>
        <fullName evidence="5">3-oxoacyl-[acyl-carrier-protein] reductase</fullName>
    </recommendedName>
</protein>
<dbReference type="SUPFAM" id="SSF51735">
    <property type="entry name" value="NAD(P)-binding Rossmann-fold domains"/>
    <property type="match status" value="1"/>
</dbReference>
<dbReference type="InterPro" id="IPR036291">
    <property type="entry name" value="NAD(P)-bd_dom_sf"/>
</dbReference>
<dbReference type="Proteomes" id="UP000003741">
    <property type="component" value="Unassembled WGS sequence"/>
</dbReference>
<dbReference type="PATRIC" id="fig|997874.3.peg.6485"/>
<evidence type="ECO:0000313" key="3">
    <source>
        <dbReference type="EMBL" id="EIY16479.1"/>
    </source>
</evidence>
<dbReference type="AlphaFoldDB" id="I9E9F6"/>
<evidence type="ECO:0000313" key="4">
    <source>
        <dbReference type="Proteomes" id="UP000003741"/>
    </source>
</evidence>
<dbReference type="InterPro" id="IPR020904">
    <property type="entry name" value="Sc_DH/Rdtase_CS"/>
</dbReference>
<keyword evidence="2" id="KW-0560">Oxidoreductase</keyword>
<dbReference type="EMBL" id="AGXG01000163">
    <property type="protein sequence ID" value="EIY16479.1"/>
    <property type="molecule type" value="Genomic_DNA"/>
</dbReference>
<dbReference type="InterPro" id="IPR002347">
    <property type="entry name" value="SDR_fam"/>
</dbReference>
<organism evidence="3 4">
    <name type="scientific">Bacteroides cellulosilyticus CL02T12C19</name>
    <dbReference type="NCBI Taxonomy" id="997874"/>
    <lineage>
        <taxon>Bacteria</taxon>
        <taxon>Pseudomonadati</taxon>
        <taxon>Bacteroidota</taxon>
        <taxon>Bacteroidia</taxon>
        <taxon>Bacteroidales</taxon>
        <taxon>Bacteroidaceae</taxon>
        <taxon>Bacteroides</taxon>
    </lineage>
</organism>
<dbReference type="CDD" id="cd05233">
    <property type="entry name" value="SDR_c"/>
    <property type="match status" value="1"/>
</dbReference>
<gene>
    <name evidence="3" type="ORF">HMPREF1062_06313</name>
</gene>
<comment type="caution">
    <text evidence="3">The sequence shown here is derived from an EMBL/GenBank/DDBJ whole genome shotgun (WGS) entry which is preliminary data.</text>
</comment>
<evidence type="ECO:0000256" key="1">
    <source>
        <dbReference type="ARBA" id="ARBA00006484"/>
    </source>
</evidence>
<dbReference type="Pfam" id="PF13561">
    <property type="entry name" value="adh_short_C2"/>
    <property type="match status" value="1"/>
</dbReference>
<dbReference type="PRINTS" id="PR00080">
    <property type="entry name" value="SDRFAMILY"/>
</dbReference>
<dbReference type="OrthoDB" id="9803333at2"/>
<reference evidence="3 4" key="1">
    <citation type="submission" date="2012-02" db="EMBL/GenBank/DDBJ databases">
        <title>The Genome Sequence of Bacteroides cellulosilyticus CL02T12C19.</title>
        <authorList>
            <consortium name="The Broad Institute Genome Sequencing Platform"/>
            <person name="Earl A."/>
            <person name="Ward D."/>
            <person name="Feldgarden M."/>
            <person name="Gevers D."/>
            <person name="Zitomersky N.L."/>
            <person name="Coyne M.J."/>
            <person name="Comstock L.E."/>
            <person name="Young S.K."/>
            <person name="Zeng Q."/>
            <person name="Gargeya S."/>
            <person name="Fitzgerald M."/>
            <person name="Haas B."/>
            <person name="Abouelleil A."/>
            <person name="Alvarado L."/>
            <person name="Arachchi H.M."/>
            <person name="Berlin A."/>
            <person name="Chapman S.B."/>
            <person name="Gearin G."/>
            <person name="Goldberg J."/>
            <person name="Griggs A."/>
            <person name="Gujja S."/>
            <person name="Hansen M."/>
            <person name="Heiman D."/>
            <person name="Howarth C."/>
            <person name="Larimer J."/>
            <person name="Lui A."/>
            <person name="MacDonald P.J.P."/>
            <person name="McCowen C."/>
            <person name="Montmayeur A."/>
            <person name="Murphy C."/>
            <person name="Neiman D."/>
            <person name="Pearson M."/>
            <person name="Priest M."/>
            <person name="Roberts A."/>
            <person name="Saif S."/>
            <person name="Shea T."/>
            <person name="Sisk P."/>
            <person name="Stolte C."/>
            <person name="Sykes S."/>
            <person name="Wortman J."/>
            <person name="Nusbaum C."/>
            <person name="Birren B."/>
        </authorList>
    </citation>
    <scope>NUCLEOTIDE SEQUENCE [LARGE SCALE GENOMIC DNA]</scope>
    <source>
        <strain evidence="3 4">CL02T12C19</strain>
    </source>
</reference>
<keyword evidence="4" id="KW-1185">Reference proteome</keyword>
<dbReference type="PRINTS" id="PR00081">
    <property type="entry name" value="GDHRDH"/>
</dbReference>
<dbReference type="PANTHER" id="PTHR43639:SF1">
    <property type="entry name" value="SHORT-CHAIN DEHYDROGENASE_REDUCTASE FAMILY PROTEIN"/>
    <property type="match status" value="1"/>
</dbReference>
<name>I9E9F6_9BACE</name>
<accession>I9E9F6</accession>
<dbReference type="GO" id="GO:0016491">
    <property type="term" value="F:oxidoreductase activity"/>
    <property type="evidence" value="ECO:0007669"/>
    <property type="project" value="UniProtKB-KW"/>
</dbReference>
<dbReference type="RefSeq" id="WP_007219844.1">
    <property type="nucleotide sequence ID" value="NZ_JH724101.1"/>
</dbReference>
<dbReference type="PROSITE" id="PS00061">
    <property type="entry name" value="ADH_SHORT"/>
    <property type="match status" value="1"/>
</dbReference>
<dbReference type="Gene3D" id="3.40.50.720">
    <property type="entry name" value="NAD(P)-binding Rossmann-like Domain"/>
    <property type="match status" value="1"/>
</dbReference>
<comment type="similarity">
    <text evidence="1">Belongs to the short-chain dehydrogenases/reductases (SDR) family.</text>
</comment>
<proteinExistence type="inferred from homology"/>
<dbReference type="HOGENOM" id="CLU_010194_1_3_10"/>
<evidence type="ECO:0000256" key="2">
    <source>
        <dbReference type="ARBA" id="ARBA00023002"/>
    </source>
</evidence>
<evidence type="ECO:0008006" key="5">
    <source>
        <dbReference type="Google" id="ProtNLM"/>
    </source>
</evidence>